<proteinExistence type="predicted"/>
<reference evidence="2 3" key="1">
    <citation type="journal article" date="2014" name="Genome Biol. Evol.">
        <title>Extensive gene acquisition in the extremely psychrophilic bacterial species Psychroflexus torquis and the link to sea-ice ecosystem specialism.</title>
        <authorList>
            <person name="Feng S."/>
            <person name="Powell S.M."/>
            <person name="Wilson R."/>
            <person name="Bowman J.P."/>
        </authorList>
    </citation>
    <scope>NUCLEOTIDE SEQUENCE [LARGE SCALE GENOMIC DNA]</scope>
    <source>
        <strain evidence="2 3">ACAM 44</strain>
    </source>
</reference>
<dbReference type="RefSeq" id="WP_003434693.1">
    <property type="nucleotide sequence ID" value="NZ_APLF01000001.1"/>
</dbReference>
<protein>
    <submittedName>
        <fullName evidence="2">Uncharacterized protein</fullName>
    </submittedName>
</protein>
<dbReference type="PROSITE" id="PS51257">
    <property type="entry name" value="PROKAR_LIPOPROTEIN"/>
    <property type="match status" value="1"/>
</dbReference>
<dbReference type="AlphaFoldDB" id="N1WZQ7"/>
<dbReference type="EMBL" id="APLF01000001">
    <property type="protein sequence ID" value="EMY82559.1"/>
    <property type="molecule type" value="Genomic_DNA"/>
</dbReference>
<evidence type="ECO:0000313" key="3">
    <source>
        <dbReference type="Proteomes" id="UP000012317"/>
    </source>
</evidence>
<comment type="caution">
    <text evidence="2">The sequence shown here is derived from an EMBL/GenBank/DDBJ whole genome shotgun (WGS) entry which is preliminary data.</text>
</comment>
<feature type="signal peptide" evidence="1">
    <location>
        <begin position="1"/>
        <end position="22"/>
    </location>
</feature>
<dbReference type="eggNOG" id="ENOG502ZYDY">
    <property type="taxonomic scope" value="Bacteria"/>
</dbReference>
<dbReference type="Proteomes" id="UP000012317">
    <property type="component" value="Unassembled WGS sequence"/>
</dbReference>
<feature type="chain" id="PRO_5004113914" evidence="1">
    <location>
        <begin position="23"/>
        <end position="180"/>
    </location>
</feature>
<evidence type="ECO:0000313" key="2">
    <source>
        <dbReference type="EMBL" id="EMY82559.1"/>
    </source>
</evidence>
<evidence type="ECO:0000256" key="1">
    <source>
        <dbReference type="SAM" id="SignalP"/>
    </source>
</evidence>
<gene>
    <name evidence="2" type="ORF">pgond44_00505</name>
</gene>
<accession>N1WZQ7</accession>
<sequence>MKLISKLCLTALILTFSFSCSSDDDATPPIENENFLKVGNQEFELKSGLYQTDTLEDGLYAFGIILYDTNVSIIDGEPTPEDNIVNGISFEIYTDNSTKPDLGEYIFTGASNPGVNTLAAASILSNINIENQTGQIVEIEVGILEIVENANEYVLNFTGIDEEDNEISINFRGPLTLVEN</sequence>
<name>N1WZQ7_9FLAO</name>
<organism evidence="2 3">
    <name type="scientific">Psychroflexus gondwanensis ACAM 44</name>
    <dbReference type="NCBI Taxonomy" id="1189619"/>
    <lineage>
        <taxon>Bacteria</taxon>
        <taxon>Pseudomonadati</taxon>
        <taxon>Bacteroidota</taxon>
        <taxon>Flavobacteriia</taxon>
        <taxon>Flavobacteriales</taxon>
        <taxon>Flavobacteriaceae</taxon>
        <taxon>Psychroflexus</taxon>
    </lineage>
</organism>
<keyword evidence="1" id="KW-0732">Signal</keyword>
<keyword evidence="3" id="KW-1185">Reference proteome</keyword>
<dbReference type="STRING" id="1189619.pgond44_00505"/>